<keyword evidence="2" id="KW-0472">Membrane</keyword>
<evidence type="ECO:0000256" key="2">
    <source>
        <dbReference type="SAM" id="Phobius"/>
    </source>
</evidence>
<evidence type="ECO:0000313" key="4">
    <source>
        <dbReference type="Proteomes" id="UP001321526"/>
    </source>
</evidence>
<protein>
    <submittedName>
        <fullName evidence="3">DUF2333 family protein</fullName>
    </submittedName>
</protein>
<dbReference type="Pfam" id="PF10095">
    <property type="entry name" value="DUF2333"/>
    <property type="match status" value="1"/>
</dbReference>
<sequence length="339" mass="36274">MALFRKKAPLSRTEVLETPQYGWIWKPLVALVAIYLLICIVLGIWWSWTPSPVDPRQAVAMQRGAPQSGGESQAPAAIKPGEALLATNIELLDTLLDKPGGYLRNDVMPPGLWLDNMPSWEAGVTQQVQDSVASLGSALEVGQAPLKAADEALAGDLDSWRWPESETLLRAARNNLGEAFSALENTGAGTPGQEAAAPAPSAPGADALSAWLAQVQSRLETQTQALAAAVGRSPGGGQAVESTPWFRIDNVFFKTRGTTWALLQLMQAARIDYAEVIEKAGQGEAFDQLIAELKASQAQVWSPVILNGSGFGFFANHSLMMANYTVRATQLIGKIRSAL</sequence>
<dbReference type="RefSeq" id="WP_282235437.1">
    <property type="nucleotide sequence ID" value="NZ_CP035631.1"/>
</dbReference>
<gene>
    <name evidence="3" type="ORF">EVC62_18975</name>
</gene>
<feature type="transmembrane region" description="Helical" evidence="2">
    <location>
        <begin position="28"/>
        <end position="48"/>
    </location>
</feature>
<dbReference type="EMBL" id="CP035631">
    <property type="protein sequence ID" value="WFF43407.1"/>
    <property type="molecule type" value="Genomic_DNA"/>
</dbReference>
<keyword evidence="2" id="KW-1133">Transmembrane helix</keyword>
<name>A0ABY8FLJ9_9GAMM</name>
<keyword evidence="4" id="KW-1185">Reference proteome</keyword>
<evidence type="ECO:0000313" key="3">
    <source>
        <dbReference type="EMBL" id="WFF43407.1"/>
    </source>
</evidence>
<evidence type="ECO:0000256" key="1">
    <source>
        <dbReference type="SAM" id="MobiDB-lite"/>
    </source>
</evidence>
<reference evidence="3 4" key="1">
    <citation type="submission" date="2019-01" db="EMBL/GenBank/DDBJ databases">
        <title>Genome sequence of Salinicola endophyticus REST5.</title>
        <authorList>
            <person name="Nascimento F.X."/>
        </authorList>
    </citation>
    <scope>NUCLEOTIDE SEQUENCE [LARGE SCALE GENOMIC DNA]</scope>
    <source>
        <strain evidence="3 4">REST5</strain>
    </source>
</reference>
<keyword evidence="2" id="KW-0812">Transmembrane</keyword>
<dbReference type="Proteomes" id="UP001321526">
    <property type="component" value="Chromosome"/>
</dbReference>
<accession>A0ABY8FLJ9</accession>
<organism evidence="3 4">
    <name type="scientific">Salinicola endophyticus</name>
    <dbReference type="NCBI Taxonomy" id="1949083"/>
    <lineage>
        <taxon>Bacteria</taxon>
        <taxon>Pseudomonadati</taxon>
        <taxon>Pseudomonadota</taxon>
        <taxon>Gammaproteobacteria</taxon>
        <taxon>Oceanospirillales</taxon>
        <taxon>Halomonadaceae</taxon>
        <taxon>Salinicola</taxon>
    </lineage>
</organism>
<dbReference type="InterPro" id="IPR016936">
    <property type="entry name" value="UCP029693"/>
</dbReference>
<feature type="region of interest" description="Disordered" evidence="1">
    <location>
        <begin position="183"/>
        <end position="203"/>
    </location>
</feature>
<proteinExistence type="predicted"/>